<reference evidence="1 2" key="1">
    <citation type="journal article" date="2024" name="bioRxiv">
        <title>A reference genome for Trichogramma kaykai: A tiny desert-dwelling parasitoid wasp with competing sex-ratio distorters.</title>
        <authorList>
            <person name="Culotta J."/>
            <person name="Lindsey A.R."/>
        </authorList>
    </citation>
    <scope>NUCLEOTIDE SEQUENCE [LARGE SCALE GENOMIC DNA]</scope>
    <source>
        <strain evidence="1 2">KSX58</strain>
    </source>
</reference>
<dbReference type="AlphaFoldDB" id="A0ABD2W5E9"/>
<gene>
    <name evidence="1" type="ORF">TKK_017158</name>
</gene>
<organism evidence="1 2">
    <name type="scientific">Trichogramma kaykai</name>
    <dbReference type="NCBI Taxonomy" id="54128"/>
    <lineage>
        <taxon>Eukaryota</taxon>
        <taxon>Metazoa</taxon>
        <taxon>Ecdysozoa</taxon>
        <taxon>Arthropoda</taxon>
        <taxon>Hexapoda</taxon>
        <taxon>Insecta</taxon>
        <taxon>Pterygota</taxon>
        <taxon>Neoptera</taxon>
        <taxon>Endopterygota</taxon>
        <taxon>Hymenoptera</taxon>
        <taxon>Apocrita</taxon>
        <taxon>Proctotrupomorpha</taxon>
        <taxon>Chalcidoidea</taxon>
        <taxon>Trichogrammatidae</taxon>
        <taxon>Trichogramma</taxon>
    </lineage>
</organism>
<dbReference type="EMBL" id="JBJJXI010000136">
    <property type="protein sequence ID" value="KAL3388101.1"/>
    <property type="molecule type" value="Genomic_DNA"/>
</dbReference>
<sequence length="141" mass="16431">MYAQRQMQYAPKHERERRIQLIDRRSDTSSRSRSFGPLRTTWTHLERHIAQRRATNPLQLRYIPAHNSRGAFLLLLGCDVAIGKPFRSRLHVPRSKRRNLLEHVPASNLLSDSRAESRVNLNSPELAWMRTRRSSPAPIST</sequence>
<keyword evidence="2" id="KW-1185">Reference proteome</keyword>
<dbReference type="Proteomes" id="UP001627154">
    <property type="component" value="Unassembled WGS sequence"/>
</dbReference>
<evidence type="ECO:0000313" key="1">
    <source>
        <dbReference type="EMBL" id="KAL3388101.1"/>
    </source>
</evidence>
<name>A0ABD2W5E9_9HYME</name>
<evidence type="ECO:0000313" key="2">
    <source>
        <dbReference type="Proteomes" id="UP001627154"/>
    </source>
</evidence>
<proteinExistence type="predicted"/>
<comment type="caution">
    <text evidence="1">The sequence shown here is derived from an EMBL/GenBank/DDBJ whole genome shotgun (WGS) entry which is preliminary data.</text>
</comment>
<protein>
    <submittedName>
        <fullName evidence="1">Uncharacterized protein</fullName>
    </submittedName>
</protein>
<accession>A0ABD2W5E9</accession>